<name>A0A6P9C7G6_PANGU</name>
<comment type="subcellular location">
    <subcellularLocation>
        <location evidence="1">Cell membrane</location>
    </subcellularLocation>
    <subcellularLocation>
        <location evidence="2">Secreted</location>
    </subcellularLocation>
</comment>
<dbReference type="PROSITE" id="PS00983">
    <property type="entry name" value="LY6_UPAR"/>
    <property type="match status" value="1"/>
</dbReference>
<evidence type="ECO:0000313" key="12">
    <source>
        <dbReference type="RefSeq" id="XP_034275815.1"/>
    </source>
</evidence>
<evidence type="ECO:0000256" key="2">
    <source>
        <dbReference type="ARBA" id="ARBA00004613"/>
    </source>
</evidence>
<dbReference type="RefSeq" id="XP_034275815.1">
    <property type="nucleotide sequence ID" value="XM_034419924.2"/>
</dbReference>
<keyword evidence="9" id="KW-1133">Transmembrane helix</keyword>
<dbReference type="InterPro" id="IPR018363">
    <property type="entry name" value="CD59_antigen_CS"/>
</dbReference>
<keyword evidence="8" id="KW-0325">Glycoprotein</keyword>
<keyword evidence="3" id="KW-1003">Cell membrane</keyword>
<dbReference type="SUPFAM" id="SSF57302">
    <property type="entry name" value="Snake toxin-like"/>
    <property type="match status" value="1"/>
</dbReference>
<accession>A0A6P9C7G6</accession>
<keyword evidence="6 9" id="KW-0472">Membrane</keyword>
<dbReference type="Gene3D" id="2.10.60.10">
    <property type="entry name" value="CD59"/>
    <property type="match status" value="1"/>
</dbReference>
<keyword evidence="9" id="KW-0812">Transmembrane</keyword>
<dbReference type="OMA" id="INCLTIH"/>
<evidence type="ECO:0000256" key="3">
    <source>
        <dbReference type="ARBA" id="ARBA00022475"/>
    </source>
</evidence>
<sequence length="140" mass="15739">MGTKRESKMVKICVRGRVVLVTIFLTAVWFAEFAQSLRCFSCREPTRPEKCMTVTNCTPNQTMCMTTMHSLEEVYPFVGELTVTRSCSLTCNLSEIDEIGSTRLMTCCRTDLCNHSGASWLEISYTMLGGILASFFLVFS</sequence>
<dbReference type="SMART" id="SM00134">
    <property type="entry name" value="LU"/>
    <property type="match status" value="1"/>
</dbReference>
<dbReference type="GO" id="GO:0005576">
    <property type="term" value="C:extracellular region"/>
    <property type="evidence" value="ECO:0007669"/>
    <property type="project" value="UniProtKB-SubCell"/>
</dbReference>
<dbReference type="KEGG" id="pgut:117666902"/>
<dbReference type="InterPro" id="IPR016054">
    <property type="entry name" value="LY6_UPA_recep-like"/>
</dbReference>
<dbReference type="InterPro" id="IPR045860">
    <property type="entry name" value="Snake_toxin-like_sf"/>
</dbReference>
<dbReference type="AlphaFoldDB" id="A0A6P9C7G6"/>
<evidence type="ECO:0000256" key="5">
    <source>
        <dbReference type="ARBA" id="ARBA00022729"/>
    </source>
</evidence>
<organism evidence="11 12">
    <name type="scientific">Pantherophis guttatus</name>
    <name type="common">Corn snake</name>
    <name type="synonym">Elaphe guttata</name>
    <dbReference type="NCBI Taxonomy" id="94885"/>
    <lineage>
        <taxon>Eukaryota</taxon>
        <taxon>Metazoa</taxon>
        <taxon>Chordata</taxon>
        <taxon>Craniata</taxon>
        <taxon>Vertebrata</taxon>
        <taxon>Euteleostomi</taxon>
        <taxon>Lepidosauria</taxon>
        <taxon>Squamata</taxon>
        <taxon>Bifurcata</taxon>
        <taxon>Unidentata</taxon>
        <taxon>Episquamata</taxon>
        <taxon>Toxicofera</taxon>
        <taxon>Serpentes</taxon>
        <taxon>Colubroidea</taxon>
        <taxon>Colubridae</taxon>
        <taxon>Colubrinae</taxon>
        <taxon>Pantherophis</taxon>
    </lineage>
</organism>
<keyword evidence="5" id="KW-0732">Signal</keyword>
<dbReference type="InterPro" id="IPR051110">
    <property type="entry name" value="Ly-6/neurotoxin-like_GPI-ap"/>
</dbReference>
<evidence type="ECO:0000256" key="1">
    <source>
        <dbReference type="ARBA" id="ARBA00004236"/>
    </source>
</evidence>
<feature type="domain" description="UPAR/Ly6" evidence="10">
    <location>
        <begin position="37"/>
        <end position="128"/>
    </location>
</feature>
<dbReference type="OrthoDB" id="9900838at2759"/>
<dbReference type="Proteomes" id="UP001652622">
    <property type="component" value="Unplaced"/>
</dbReference>
<reference evidence="12" key="1">
    <citation type="submission" date="2025-08" db="UniProtKB">
        <authorList>
            <consortium name="RefSeq"/>
        </authorList>
    </citation>
    <scope>IDENTIFICATION</scope>
    <source>
        <tissue evidence="12">Blood</tissue>
    </source>
</reference>
<keyword evidence="7" id="KW-1015">Disulfide bond</keyword>
<evidence type="ECO:0000256" key="4">
    <source>
        <dbReference type="ARBA" id="ARBA00022525"/>
    </source>
</evidence>
<dbReference type="PANTHER" id="PTHR16983:SF16">
    <property type="entry name" value="UPAR_LY6 DOMAIN-CONTAINING PROTEIN"/>
    <property type="match status" value="1"/>
</dbReference>
<evidence type="ECO:0000256" key="6">
    <source>
        <dbReference type="ARBA" id="ARBA00023136"/>
    </source>
</evidence>
<gene>
    <name evidence="12" type="primary">PSCA</name>
</gene>
<keyword evidence="4" id="KW-0964">Secreted</keyword>
<evidence type="ECO:0000256" key="7">
    <source>
        <dbReference type="ARBA" id="ARBA00023157"/>
    </source>
</evidence>
<evidence type="ECO:0000313" key="11">
    <source>
        <dbReference type="Proteomes" id="UP001652622"/>
    </source>
</evidence>
<dbReference type="CDD" id="cd23620">
    <property type="entry name" value="TFP_LU_ECD_LYPD2"/>
    <property type="match status" value="1"/>
</dbReference>
<dbReference type="Pfam" id="PF00087">
    <property type="entry name" value="Toxin_TOLIP"/>
    <property type="match status" value="1"/>
</dbReference>
<dbReference type="FunFam" id="2.10.60.10:FF:000003">
    <property type="entry name" value="lymphocyte antigen 6E isoform X1"/>
    <property type="match status" value="1"/>
</dbReference>
<feature type="transmembrane region" description="Helical" evidence="9">
    <location>
        <begin position="117"/>
        <end position="139"/>
    </location>
</feature>
<dbReference type="PANTHER" id="PTHR16983">
    <property type="entry name" value="UPAR/LY6 DOMAIN-CONTAINING PROTEIN"/>
    <property type="match status" value="1"/>
</dbReference>
<protein>
    <submittedName>
        <fullName evidence="12">Prostate stem cell antigen</fullName>
    </submittedName>
</protein>
<evidence type="ECO:0000256" key="8">
    <source>
        <dbReference type="ARBA" id="ARBA00023180"/>
    </source>
</evidence>
<dbReference type="InterPro" id="IPR035076">
    <property type="entry name" value="Toxin/TOLIP"/>
</dbReference>
<evidence type="ECO:0000256" key="9">
    <source>
        <dbReference type="SAM" id="Phobius"/>
    </source>
</evidence>
<keyword evidence="11" id="KW-1185">Reference proteome</keyword>
<proteinExistence type="predicted"/>
<dbReference type="InParanoid" id="A0A6P9C7G6"/>
<dbReference type="GO" id="GO:0005886">
    <property type="term" value="C:plasma membrane"/>
    <property type="evidence" value="ECO:0007669"/>
    <property type="project" value="UniProtKB-SubCell"/>
</dbReference>
<evidence type="ECO:0000259" key="10">
    <source>
        <dbReference type="SMART" id="SM00134"/>
    </source>
</evidence>